<comment type="caution">
    <text evidence="6">The sequence shown here is derived from an EMBL/GenBank/DDBJ whole genome shotgun (WGS) entry which is preliminary data.</text>
</comment>
<dbReference type="Pfam" id="PF04479">
    <property type="entry name" value="RTA1"/>
    <property type="match status" value="1"/>
</dbReference>
<evidence type="ECO:0000256" key="2">
    <source>
        <dbReference type="ARBA" id="ARBA00022692"/>
    </source>
</evidence>
<accession>A0A2B7Y9L6</accession>
<keyword evidence="3 5" id="KW-1133">Transmembrane helix</keyword>
<feature type="transmembrane region" description="Helical" evidence="5">
    <location>
        <begin position="24"/>
        <end position="42"/>
    </location>
</feature>
<organism evidence="6 7">
    <name type="scientific">Helicocarpus griseus UAMH5409</name>
    <dbReference type="NCBI Taxonomy" id="1447875"/>
    <lineage>
        <taxon>Eukaryota</taxon>
        <taxon>Fungi</taxon>
        <taxon>Dikarya</taxon>
        <taxon>Ascomycota</taxon>
        <taxon>Pezizomycotina</taxon>
        <taxon>Eurotiomycetes</taxon>
        <taxon>Eurotiomycetidae</taxon>
        <taxon>Onygenales</taxon>
        <taxon>Ajellomycetaceae</taxon>
        <taxon>Helicocarpus</taxon>
    </lineage>
</organism>
<dbReference type="InterPro" id="IPR007568">
    <property type="entry name" value="RTA1"/>
</dbReference>
<evidence type="ECO:0000256" key="4">
    <source>
        <dbReference type="ARBA" id="ARBA00023136"/>
    </source>
</evidence>
<evidence type="ECO:0000313" key="7">
    <source>
        <dbReference type="Proteomes" id="UP000223968"/>
    </source>
</evidence>
<dbReference type="EMBL" id="PDNB01000007">
    <property type="protein sequence ID" value="PGH17945.1"/>
    <property type="molecule type" value="Genomic_DNA"/>
</dbReference>
<feature type="transmembrane region" description="Helical" evidence="5">
    <location>
        <begin position="160"/>
        <end position="182"/>
    </location>
</feature>
<evidence type="ECO:0008006" key="8">
    <source>
        <dbReference type="Google" id="ProtNLM"/>
    </source>
</evidence>
<feature type="transmembrane region" description="Helical" evidence="5">
    <location>
        <begin position="82"/>
        <end position="104"/>
    </location>
</feature>
<feature type="transmembrane region" description="Helical" evidence="5">
    <location>
        <begin position="237"/>
        <end position="257"/>
    </location>
</feature>
<dbReference type="OrthoDB" id="3358017at2759"/>
<gene>
    <name evidence="6" type="ORF">AJ79_00844</name>
</gene>
<proteinExistence type="predicted"/>
<dbReference type="Proteomes" id="UP000223968">
    <property type="component" value="Unassembled WGS sequence"/>
</dbReference>
<evidence type="ECO:0000256" key="5">
    <source>
        <dbReference type="SAM" id="Phobius"/>
    </source>
</evidence>
<keyword evidence="4 5" id="KW-0472">Membrane</keyword>
<name>A0A2B7Y9L6_9EURO</name>
<evidence type="ECO:0000313" key="6">
    <source>
        <dbReference type="EMBL" id="PGH17945.1"/>
    </source>
</evidence>
<comment type="subcellular location">
    <subcellularLocation>
        <location evidence="1">Membrane</location>
        <topology evidence="1">Multi-pass membrane protein</topology>
    </subcellularLocation>
</comment>
<feature type="transmembrane region" description="Helical" evidence="5">
    <location>
        <begin position="49"/>
        <end position="70"/>
    </location>
</feature>
<protein>
    <recommendedName>
        <fullName evidence="8">RTA1 like protein</fullName>
    </recommendedName>
</protein>
<sequence length="274" mass="31033">MSNVRGSLDDPNIWVPYRYEPSKAAAIIFTVVFALTTILHVFQIFRTRTWYFIPLVVGGVFEIVGYAGRVLSSEDLWALGPYIMQALLLLVAPALFAASIYMILGRIIHTVNGEKYSIIPLKWLTKLFVTGDVISFTVQAAGGGIQAIGNLSALHAGEKIIIVGLFIQIAFFGFFMVVSWYFRHRFVKGDGPATTAAPWRKHINALYAASILILVRSVFRVVEYLMGNNGYLLRHEYFLFIFDAVLMFFVMVLFNWVHPSEITRYKETGMLELR</sequence>
<dbReference type="GO" id="GO:0016020">
    <property type="term" value="C:membrane"/>
    <property type="evidence" value="ECO:0007669"/>
    <property type="project" value="UniProtKB-SubCell"/>
</dbReference>
<feature type="transmembrane region" description="Helical" evidence="5">
    <location>
        <begin position="124"/>
        <end position="148"/>
    </location>
</feature>
<feature type="transmembrane region" description="Helical" evidence="5">
    <location>
        <begin position="203"/>
        <end position="222"/>
    </location>
</feature>
<dbReference type="AlphaFoldDB" id="A0A2B7Y9L6"/>
<evidence type="ECO:0000256" key="3">
    <source>
        <dbReference type="ARBA" id="ARBA00022989"/>
    </source>
</evidence>
<keyword evidence="7" id="KW-1185">Reference proteome</keyword>
<dbReference type="PANTHER" id="PTHR31465:SF1">
    <property type="entry name" value="PROTEIN RTA1-RELATED"/>
    <property type="match status" value="1"/>
</dbReference>
<evidence type="ECO:0000256" key="1">
    <source>
        <dbReference type="ARBA" id="ARBA00004141"/>
    </source>
</evidence>
<dbReference type="STRING" id="1447875.A0A2B7Y9L6"/>
<keyword evidence="2 5" id="KW-0812">Transmembrane</keyword>
<dbReference type="PANTHER" id="PTHR31465">
    <property type="entry name" value="PROTEIN RTA1-RELATED"/>
    <property type="match status" value="1"/>
</dbReference>
<reference evidence="6 7" key="1">
    <citation type="submission" date="2017-10" db="EMBL/GenBank/DDBJ databases">
        <title>Comparative genomics in systemic dimorphic fungi from Ajellomycetaceae.</title>
        <authorList>
            <person name="Munoz J.F."/>
            <person name="Mcewen J.G."/>
            <person name="Clay O.K."/>
            <person name="Cuomo C.A."/>
        </authorList>
    </citation>
    <scope>NUCLEOTIDE SEQUENCE [LARGE SCALE GENOMIC DNA]</scope>
    <source>
        <strain evidence="6 7">UAMH5409</strain>
    </source>
</reference>